<dbReference type="InterPro" id="IPR003441">
    <property type="entry name" value="NAC-dom"/>
</dbReference>
<dbReference type="GO" id="GO:0003677">
    <property type="term" value="F:DNA binding"/>
    <property type="evidence" value="ECO:0007669"/>
    <property type="project" value="UniProtKB-KW"/>
</dbReference>
<evidence type="ECO:0000256" key="4">
    <source>
        <dbReference type="ARBA" id="ARBA00023242"/>
    </source>
</evidence>
<dbReference type="Proteomes" id="UP000807115">
    <property type="component" value="Chromosome 3"/>
</dbReference>
<evidence type="ECO:0000256" key="1">
    <source>
        <dbReference type="ARBA" id="ARBA00023015"/>
    </source>
</evidence>
<dbReference type="EMBL" id="CM027682">
    <property type="protein sequence ID" value="KAG0539873.1"/>
    <property type="molecule type" value="Genomic_DNA"/>
</dbReference>
<dbReference type="SUPFAM" id="SSF101941">
    <property type="entry name" value="NAC domain"/>
    <property type="match status" value="1"/>
</dbReference>
<evidence type="ECO:0000313" key="7">
    <source>
        <dbReference type="EMBL" id="KAG0539873.1"/>
    </source>
</evidence>
<dbReference type="Gene3D" id="2.170.150.80">
    <property type="entry name" value="NAC domain"/>
    <property type="match status" value="1"/>
</dbReference>
<keyword evidence="3" id="KW-0804">Transcription</keyword>
<feature type="region of interest" description="Disordered" evidence="5">
    <location>
        <begin position="216"/>
        <end position="285"/>
    </location>
</feature>
<keyword evidence="2" id="KW-0238">DNA-binding</keyword>
<protein>
    <recommendedName>
        <fullName evidence="6">NAC domain-containing protein</fullName>
    </recommendedName>
</protein>
<dbReference type="AlphaFoldDB" id="A0A921RGC1"/>
<organism evidence="7 8">
    <name type="scientific">Sorghum bicolor</name>
    <name type="common">Sorghum</name>
    <name type="synonym">Sorghum vulgare</name>
    <dbReference type="NCBI Taxonomy" id="4558"/>
    <lineage>
        <taxon>Eukaryota</taxon>
        <taxon>Viridiplantae</taxon>
        <taxon>Streptophyta</taxon>
        <taxon>Embryophyta</taxon>
        <taxon>Tracheophyta</taxon>
        <taxon>Spermatophyta</taxon>
        <taxon>Magnoliopsida</taxon>
        <taxon>Liliopsida</taxon>
        <taxon>Poales</taxon>
        <taxon>Poaceae</taxon>
        <taxon>PACMAD clade</taxon>
        <taxon>Panicoideae</taxon>
        <taxon>Andropogonodae</taxon>
        <taxon>Andropogoneae</taxon>
        <taxon>Sorghinae</taxon>
        <taxon>Sorghum</taxon>
    </lineage>
</organism>
<dbReference type="PANTHER" id="PTHR31719">
    <property type="entry name" value="NAC TRANSCRIPTION FACTOR 56"/>
    <property type="match status" value="1"/>
</dbReference>
<evidence type="ECO:0000256" key="3">
    <source>
        <dbReference type="ARBA" id="ARBA00023163"/>
    </source>
</evidence>
<evidence type="ECO:0000259" key="6">
    <source>
        <dbReference type="PROSITE" id="PS51005"/>
    </source>
</evidence>
<feature type="domain" description="NAC" evidence="6">
    <location>
        <begin position="37"/>
        <end position="213"/>
    </location>
</feature>
<evidence type="ECO:0000256" key="5">
    <source>
        <dbReference type="SAM" id="MobiDB-lite"/>
    </source>
</evidence>
<reference evidence="7" key="1">
    <citation type="journal article" date="2019" name="BMC Genomics">
        <title>A new reference genome for Sorghum bicolor reveals high levels of sequence similarity between sweet and grain genotypes: implications for the genetics of sugar metabolism.</title>
        <authorList>
            <person name="Cooper E.A."/>
            <person name="Brenton Z.W."/>
            <person name="Flinn B.S."/>
            <person name="Jenkins J."/>
            <person name="Shu S."/>
            <person name="Flowers D."/>
            <person name="Luo F."/>
            <person name="Wang Y."/>
            <person name="Xia P."/>
            <person name="Barry K."/>
            <person name="Daum C."/>
            <person name="Lipzen A."/>
            <person name="Yoshinaga Y."/>
            <person name="Schmutz J."/>
            <person name="Saski C."/>
            <person name="Vermerris W."/>
            <person name="Kresovich S."/>
        </authorList>
    </citation>
    <scope>NUCLEOTIDE SEQUENCE</scope>
</reference>
<accession>A0A921RGC1</accession>
<evidence type="ECO:0000256" key="2">
    <source>
        <dbReference type="ARBA" id="ARBA00023125"/>
    </source>
</evidence>
<dbReference type="InterPro" id="IPR036093">
    <property type="entry name" value="NAC_dom_sf"/>
</dbReference>
<evidence type="ECO:0000313" key="8">
    <source>
        <dbReference type="Proteomes" id="UP000807115"/>
    </source>
</evidence>
<dbReference type="Pfam" id="PF02365">
    <property type="entry name" value="NAM"/>
    <property type="match status" value="1"/>
</dbReference>
<comment type="caution">
    <text evidence="7">The sequence shown here is derived from an EMBL/GenBank/DDBJ whole genome shotgun (WGS) entry which is preliminary data.</text>
</comment>
<gene>
    <name evidence="7" type="ORF">BDA96_03G359600</name>
</gene>
<proteinExistence type="predicted"/>
<dbReference type="GO" id="GO:0006355">
    <property type="term" value="P:regulation of DNA-templated transcription"/>
    <property type="evidence" value="ECO:0007669"/>
    <property type="project" value="InterPro"/>
</dbReference>
<keyword evidence="1" id="KW-0805">Transcription regulation</keyword>
<keyword evidence="4" id="KW-0539">Nucleus</keyword>
<dbReference type="PANTHER" id="PTHR31719:SF179">
    <property type="entry name" value="OS08G0148400 PROTEIN"/>
    <property type="match status" value="1"/>
</dbReference>
<sequence length="303" mass="32607">MSESTSWTPGVVPAYYNEDYLAVPGVVAAAYNEEYLTAPGVRFVPTDQELIVDYLGRKLRGESLPTGVVQDGHDAYAEHPKKLVMPKLGEGMEGSWYLFSPRQRKYAGGMRPKRAMGDDEGHWKATGAEKPVLGGADGKEVIGTRRALTFHEDTYEVGSNGRRRRVKNKSASKPSKWKMVEFVCSNSCRAPGNDAALDPMLLNDFVLCKITNRSLSVEGDEEQPTSEGGGGGGGEPYEKHLPEQQQAGGGGAGTQAGQQQQGPSGGGAASHGNQQPAPAEDPPLDIYSMDVDWFANSMLPIFD</sequence>
<dbReference type="PROSITE" id="PS51005">
    <property type="entry name" value="NAC"/>
    <property type="match status" value="1"/>
</dbReference>
<name>A0A921RGC1_SORBI</name>
<reference evidence="7" key="2">
    <citation type="submission" date="2020-10" db="EMBL/GenBank/DDBJ databases">
        <authorList>
            <person name="Cooper E.A."/>
            <person name="Brenton Z.W."/>
            <person name="Flinn B.S."/>
            <person name="Jenkins J."/>
            <person name="Shu S."/>
            <person name="Flowers D."/>
            <person name="Luo F."/>
            <person name="Wang Y."/>
            <person name="Xia P."/>
            <person name="Barry K."/>
            <person name="Daum C."/>
            <person name="Lipzen A."/>
            <person name="Yoshinaga Y."/>
            <person name="Schmutz J."/>
            <person name="Saski C."/>
            <person name="Vermerris W."/>
            <person name="Kresovich S."/>
        </authorList>
    </citation>
    <scope>NUCLEOTIDE SEQUENCE</scope>
</reference>